<accession>A0A2M7TIY4</accession>
<protein>
    <recommendedName>
        <fullName evidence="3">Aminoglycoside phosphotransferase domain-containing protein</fullName>
    </recommendedName>
</protein>
<proteinExistence type="predicted"/>
<dbReference type="Proteomes" id="UP000228920">
    <property type="component" value="Unassembled WGS sequence"/>
</dbReference>
<sequence>MNIEWGKVNHQPNIEHSLAQQVSMERASFSFTHIKSGFTDNVFLINAVSSTGDQLGTFIAKEYMKEWHLKEQRVYEDILQHHPFLGAPGLITSGNGFVILEHLKPEKFNPFSAEHVATLQSWVIQKHIFFREHPELTKPFTEGERIQIKYLVEKPFELIRRFEGKELTSLTQRVIGMEDFFADVVRLNNTLPTTLEHGDLEPQNLFVGQDNRLRVVDWVNTRRGSGLFDINQFFETAKDLDVALDVEQTTVQIAEAIGQGDLGTLLPKIRMIMLLNKIHFYGDKHLSGEIFSHSRLRPVYEMLIE</sequence>
<dbReference type="EMBL" id="PFNL01000101">
    <property type="protein sequence ID" value="PIZ46405.1"/>
    <property type="molecule type" value="Genomic_DNA"/>
</dbReference>
<dbReference type="InterPro" id="IPR011009">
    <property type="entry name" value="Kinase-like_dom_sf"/>
</dbReference>
<organism evidence="1 2">
    <name type="scientific">candidate division WWE3 bacterium CG_4_10_14_0_2_um_filter_41_14</name>
    <dbReference type="NCBI Taxonomy" id="1975072"/>
    <lineage>
        <taxon>Bacteria</taxon>
        <taxon>Katanobacteria</taxon>
    </lineage>
</organism>
<feature type="non-terminal residue" evidence="1">
    <location>
        <position position="305"/>
    </location>
</feature>
<comment type="caution">
    <text evidence="1">The sequence shown here is derived from an EMBL/GenBank/DDBJ whole genome shotgun (WGS) entry which is preliminary data.</text>
</comment>
<dbReference type="Gene3D" id="3.90.1200.10">
    <property type="match status" value="1"/>
</dbReference>
<reference evidence="2" key="1">
    <citation type="submission" date="2017-09" db="EMBL/GenBank/DDBJ databases">
        <title>Depth-based differentiation of microbial function through sediment-hosted aquifers and enrichment of novel symbionts in the deep terrestrial subsurface.</title>
        <authorList>
            <person name="Probst A.J."/>
            <person name="Ladd B."/>
            <person name="Jarett J.K."/>
            <person name="Geller-Mcgrath D.E."/>
            <person name="Sieber C.M.K."/>
            <person name="Emerson J.B."/>
            <person name="Anantharaman K."/>
            <person name="Thomas B.C."/>
            <person name="Malmstrom R."/>
            <person name="Stieglmeier M."/>
            <person name="Klingl A."/>
            <person name="Woyke T."/>
            <person name="Ryan C.M."/>
            <person name="Banfield J.F."/>
        </authorList>
    </citation>
    <scope>NUCLEOTIDE SEQUENCE [LARGE SCALE GENOMIC DNA]</scope>
</reference>
<evidence type="ECO:0000313" key="2">
    <source>
        <dbReference type="Proteomes" id="UP000228920"/>
    </source>
</evidence>
<evidence type="ECO:0008006" key="3">
    <source>
        <dbReference type="Google" id="ProtNLM"/>
    </source>
</evidence>
<dbReference type="SUPFAM" id="SSF56112">
    <property type="entry name" value="Protein kinase-like (PK-like)"/>
    <property type="match status" value="1"/>
</dbReference>
<dbReference type="AlphaFoldDB" id="A0A2M7TIY4"/>
<evidence type="ECO:0000313" key="1">
    <source>
        <dbReference type="EMBL" id="PIZ46405.1"/>
    </source>
</evidence>
<gene>
    <name evidence="1" type="ORF">COY32_03445</name>
</gene>
<name>A0A2M7TIY4_UNCKA</name>